<dbReference type="PANTHER" id="PTHR46033:SF8">
    <property type="entry name" value="PROTEIN MAINTENANCE OF MERISTEMS-LIKE"/>
    <property type="match status" value="1"/>
</dbReference>
<dbReference type="Proteomes" id="UP000701853">
    <property type="component" value="Chromosome 13"/>
</dbReference>
<reference evidence="3 4" key="1">
    <citation type="journal article" date="2021" name="bioRxiv">
        <title>The Gossypium anomalum genome as a resource for cotton improvement and evolutionary analysis of hybrid incompatibility.</title>
        <authorList>
            <person name="Grover C.E."/>
            <person name="Yuan D."/>
            <person name="Arick M.A."/>
            <person name="Miller E.R."/>
            <person name="Hu G."/>
            <person name="Peterson D.G."/>
            <person name="Wendel J.F."/>
            <person name="Udall J.A."/>
        </authorList>
    </citation>
    <scope>NUCLEOTIDE SEQUENCE [LARGE SCALE GENOMIC DNA]</scope>
    <source>
        <strain evidence="3">JFW-Udall</strain>
        <tissue evidence="3">Leaf</tissue>
    </source>
</reference>
<proteinExistence type="predicted"/>
<dbReference type="InterPro" id="IPR019557">
    <property type="entry name" value="AminoTfrase-like_pln_mobile"/>
</dbReference>
<dbReference type="EMBL" id="JAHUZN010000013">
    <property type="protein sequence ID" value="KAG8473094.1"/>
    <property type="molecule type" value="Genomic_DNA"/>
</dbReference>
<accession>A0A8J6CHW8</accession>
<dbReference type="Pfam" id="PF10536">
    <property type="entry name" value="PMD"/>
    <property type="match status" value="1"/>
</dbReference>
<feature type="region of interest" description="Disordered" evidence="1">
    <location>
        <begin position="477"/>
        <end position="586"/>
    </location>
</feature>
<feature type="compositionally biased region" description="Polar residues" evidence="1">
    <location>
        <begin position="549"/>
        <end position="559"/>
    </location>
</feature>
<keyword evidence="4" id="KW-1185">Reference proteome</keyword>
<dbReference type="OrthoDB" id="1716420at2759"/>
<feature type="compositionally biased region" description="Polar residues" evidence="1">
    <location>
        <begin position="479"/>
        <end position="493"/>
    </location>
</feature>
<dbReference type="PANTHER" id="PTHR46033">
    <property type="entry name" value="PROTEIN MAIN-LIKE 2"/>
    <property type="match status" value="1"/>
</dbReference>
<name>A0A8J6CHW8_9ROSI</name>
<dbReference type="InterPro" id="IPR044824">
    <property type="entry name" value="MAIN-like"/>
</dbReference>
<gene>
    <name evidence="3" type="ORF">CXB51_035014</name>
</gene>
<comment type="caution">
    <text evidence="3">The sequence shown here is derived from an EMBL/GenBank/DDBJ whole genome shotgun (WGS) entry which is preliminary data.</text>
</comment>
<evidence type="ECO:0000313" key="4">
    <source>
        <dbReference type="Proteomes" id="UP000701853"/>
    </source>
</evidence>
<organism evidence="3 4">
    <name type="scientific">Gossypium anomalum</name>
    <dbReference type="NCBI Taxonomy" id="47600"/>
    <lineage>
        <taxon>Eukaryota</taxon>
        <taxon>Viridiplantae</taxon>
        <taxon>Streptophyta</taxon>
        <taxon>Embryophyta</taxon>
        <taxon>Tracheophyta</taxon>
        <taxon>Spermatophyta</taxon>
        <taxon>Magnoliopsida</taxon>
        <taxon>eudicotyledons</taxon>
        <taxon>Gunneridae</taxon>
        <taxon>Pentapetalae</taxon>
        <taxon>rosids</taxon>
        <taxon>malvids</taxon>
        <taxon>Malvales</taxon>
        <taxon>Malvaceae</taxon>
        <taxon>Malvoideae</taxon>
        <taxon>Gossypium</taxon>
    </lineage>
</organism>
<protein>
    <recommendedName>
        <fullName evidence="2">Aminotransferase-like plant mobile domain-containing protein</fullName>
    </recommendedName>
</protein>
<evidence type="ECO:0000313" key="3">
    <source>
        <dbReference type="EMBL" id="KAG8473094.1"/>
    </source>
</evidence>
<dbReference type="AlphaFoldDB" id="A0A8J6CHW8"/>
<feature type="region of interest" description="Disordered" evidence="1">
    <location>
        <begin position="605"/>
        <end position="644"/>
    </location>
</feature>
<evidence type="ECO:0000256" key="1">
    <source>
        <dbReference type="SAM" id="MobiDB-lite"/>
    </source>
</evidence>
<sequence length="644" mass="73406">MAFQWPASCFYLTFIKPDNSAAIPTTINDHRAPSETFYNYCSSPTFPNHSMDSNPNVLLNDNDHIAANMHQDLYRLVRPRLYDPGYFPDRRVLPYLNVAGFGVAAYIQISELRADLISALVERWRPETHTFHLPCGEVTITLQDVAVQLGLSVNGEAVTGLGRVPDPWSTCERLLGRVPPNDEEGRLTRIKFNWLKQNFQHLPRNPTQMDIIYTARAFILQLIGGILMPDVNQNKVSLMYLPLLEDLELAGRFSWGSAVLACLYRELCRATKPSTKTMGGCCLLLQSWALYRMPFLASVSHQPYVWPLVNRWATVPGIGRSFTLPMYRMMMETHSGDAFIWMPYNEEHIAALIPSWVTEQQQVFVSNVPLINFHMVEWHDGSRVLRQFGCSQPIPNLPVNIKEVHGMDKKGSGRDALNWAQKHEPYIILWNMRHSRRPLLYALEGGFSPTPEYAAWYMAYGKPFIFQGKYMLIQKDAQPESSRWQPRNAQPRSNRVPPFGDVESDTTSNPDLELEYEASGSSSHPMDPDPMRDIPPLFENIFGDDMEPQHSTRSGSSSYHPELPEVHPETRTPTIEDIFPSAPPITQYPVTPDYGVYDYSTFLSAPEFGPSNYQTPERGARHRRRRHPDRYTPAPGTSPGSQQF</sequence>
<dbReference type="GO" id="GO:0010073">
    <property type="term" value="P:meristem maintenance"/>
    <property type="evidence" value="ECO:0007669"/>
    <property type="project" value="InterPro"/>
</dbReference>
<feature type="domain" description="Aminotransferase-like plant mobile" evidence="2">
    <location>
        <begin position="106"/>
        <end position="457"/>
    </location>
</feature>
<evidence type="ECO:0000259" key="2">
    <source>
        <dbReference type="Pfam" id="PF10536"/>
    </source>
</evidence>